<organism evidence="2">
    <name type="scientific">Phaffia rhodozyma</name>
    <name type="common">Yeast</name>
    <name type="synonym">Xanthophyllomyces dendrorhous</name>
    <dbReference type="NCBI Taxonomy" id="264483"/>
    <lineage>
        <taxon>Eukaryota</taxon>
        <taxon>Fungi</taxon>
        <taxon>Dikarya</taxon>
        <taxon>Basidiomycota</taxon>
        <taxon>Agaricomycotina</taxon>
        <taxon>Tremellomycetes</taxon>
        <taxon>Cystofilobasidiales</taxon>
        <taxon>Mrakiaceae</taxon>
        <taxon>Phaffia</taxon>
    </lineage>
</organism>
<feature type="region of interest" description="Disordered" evidence="1">
    <location>
        <begin position="225"/>
        <end position="280"/>
    </location>
</feature>
<sequence>MLESKGLLRSLTSKKSKRDAPSKDPPTIADPWTGGMENVPKVSRAGTLRERARAHMGSEPVAKAGVAPFSAIGPSGEVLPPALEDQKVPRKVSHSRSQTETSAHSHGQTSLSSSSQPPMSSPPMPSANMVRLRDGSYASVSVPSSSNPQVSHRHNKSEHRSHQLPLWTHDQLAQDPSDPLSVDVRGPLQEDSSAVDRAISEQHAPAAEAGGRGWGKVKRGLTIRKKHADRDAVPVDDGPAREAAAPKIYTPAELARELNGKTRQKAADPEENRLTDSFFT</sequence>
<feature type="compositionally biased region" description="Polar residues" evidence="1">
    <location>
        <begin position="95"/>
        <end position="109"/>
    </location>
</feature>
<proteinExistence type="predicted"/>
<evidence type="ECO:0000256" key="1">
    <source>
        <dbReference type="SAM" id="MobiDB-lite"/>
    </source>
</evidence>
<accession>A0A0F7SWB7</accession>
<protein>
    <submittedName>
        <fullName evidence="2">Uncharacterized protein</fullName>
    </submittedName>
</protein>
<reference evidence="2" key="1">
    <citation type="submission" date="2014-08" db="EMBL/GenBank/DDBJ databases">
        <authorList>
            <person name="Sharma Rahul"/>
            <person name="Thines Marco"/>
        </authorList>
    </citation>
    <scope>NUCLEOTIDE SEQUENCE</scope>
</reference>
<feature type="compositionally biased region" description="Basic and acidic residues" evidence="1">
    <location>
        <begin position="254"/>
        <end position="274"/>
    </location>
</feature>
<evidence type="ECO:0000313" key="2">
    <source>
        <dbReference type="EMBL" id="CED85074.1"/>
    </source>
</evidence>
<dbReference type="AlphaFoldDB" id="A0A0F7SWB7"/>
<name>A0A0F7SWB7_PHARH</name>
<dbReference type="EMBL" id="LN483332">
    <property type="protein sequence ID" value="CED85074.1"/>
    <property type="molecule type" value="Genomic_DNA"/>
</dbReference>
<feature type="compositionally biased region" description="Low complexity" evidence="1">
    <location>
        <begin position="139"/>
        <end position="150"/>
    </location>
</feature>
<feature type="region of interest" description="Disordered" evidence="1">
    <location>
        <begin position="1"/>
        <end position="195"/>
    </location>
</feature>